<dbReference type="InterPro" id="IPR021555">
    <property type="entry name" value="DUF3000"/>
</dbReference>
<dbReference type="AlphaFoldDB" id="A0A931DDY7"/>
<proteinExistence type="predicted"/>
<sequence>MAHISDLAQAPPPFVRALDGLRRAAPRPEVTLSEIPAPARLAPYAVALAADVVDKPQHTRRPVHGPAATFVHAPSEEAAELATGRFILLHDPAGSPVWDGTFRVVTYIRAELDAQMGNDEMLGTVAWTWLSDALAEHHAQFTNAGGTATRVLSESFGSLAERPGTIDIELRASWTPQSPDVTAHLEAWTDMVCAFAGLPPLPPGVTPIPRRRLT</sequence>
<gene>
    <name evidence="1" type="ORF">IW252_002473</name>
</gene>
<evidence type="ECO:0000313" key="2">
    <source>
        <dbReference type="Proteomes" id="UP000625033"/>
    </source>
</evidence>
<comment type="caution">
    <text evidence="1">The sequence shown here is derived from an EMBL/GenBank/DDBJ whole genome shotgun (WGS) entry which is preliminary data.</text>
</comment>
<accession>A0A931DDY7</accession>
<name>A0A931DDY7_9MICC</name>
<keyword evidence="2" id="KW-1185">Reference proteome</keyword>
<evidence type="ECO:0008006" key="3">
    <source>
        <dbReference type="Google" id="ProtNLM"/>
    </source>
</evidence>
<dbReference type="Pfam" id="PF11452">
    <property type="entry name" value="DUF3000"/>
    <property type="match status" value="1"/>
</dbReference>
<organism evidence="1 2">
    <name type="scientific">Zhihengliuella flava</name>
    <dbReference type="NCBI Taxonomy" id="1285193"/>
    <lineage>
        <taxon>Bacteria</taxon>
        <taxon>Bacillati</taxon>
        <taxon>Actinomycetota</taxon>
        <taxon>Actinomycetes</taxon>
        <taxon>Micrococcales</taxon>
        <taxon>Micrococcaceae</taxon>
        <taxon>Zhihengliuella</taxon>
    </lineage>
</organism>
<reference evidence="1" key="1">
    <citation type="submission" date="2020-11" db="EMBL/GenBank/DDBJ databases">
        <title>Sequencing the genomes of 1000 actinobacteria strains.</title>
        <authorList>
            <person name="Klenk H.-P."/>
        </authorList>
    </citation>
    <scope>NUCLEOTIDE SEQUENCE</scope>
    <source>
        <strain evidence="1">DSM 26152</strain>
    </source>
</reference>
<evidence type="ECO:0000313" key="1">
    <source>
        <dbReference type="EMBL" id="MBG6085706.1"/>
    </source>
</evidence>
<dbReference type="EMBL" id="JADOTZ010000001">
    <property type="protein sequence ID" value="MBG6085706.1"/>
    <property type="molecule type" value="Genomic_DNA"/>
</dbReference>
<dbReference type="Proteomes" id="UP000625033">
    <property type="component" value="Unassembled WGS sequence"/>
</dbReference>
<protein>
    <recommendedName>
        <fullName evidence="3">DUF3000 domain-containing protein</fullName>
    </recommendedName>
</protein>